<comment type="similarity">
    <text evidence="2">Belongs to the YkuD family.</text>
</comment>
<organism evidence="9 11">
    <name type="scientific">Capnocytophaga catalasegens</name>
    <dbReference type="NCBI Taxonomy" id="1004260"/>
    <lineage>
        <taxon>Bacteria</taxon>
        <taxon>Pseudomonadati</taxon>
        <taxon>Bacteroidota</taxon>
        <taxon>Flavobacteriia</taxon>
        <taxon>Flavobacteriales</taxon>
        <taxon>Flavobacteriaceae</taxon>
        <taxon>Capnocytophaga</taxon>
    </lineage>
</organism>
<reference evidence="9 12" key="1">
    <citation type="submission" date="2021-11" db="EMBL/GenBank/DDBJ databases">
        <title>Draft genome sequence of Capnocytophaga sp. strain KC07075 isolated from cat oral cavity.</title>
        <authorList>
            <person name="Suzuki M."/>
            <person name="Imaoka K."/>
            <person name="Kimura M."/>
            <person name="Morikawa S."/>
            <person name="Maeda K."/>
        </authorList>
    </citation>
    <scope>NUCLEOTIDE SEQUENCE</scope>
    <source>
        <strain evidence="9">KC07075</strain>
        <strain evidence="10 12">KC07079</strain>
    </source>
</reference>
<dbReference type="SUPFAM" id="SSF141523">
    <property type="entry name" value="L,D-transpeptidase catalytic domain-like"/>
    <property type="match status" value="1"/>
</dbReference>
<gene>
    <name evidence="9" type="ORF">RCZ15_23920</name>
    <name evidence="10" type="ORF">RCZ16_11870</name>
</gene>
<dbReference type="PANTHER" id="PTHR41533:SF2">
    <property type="entry name" value="BLR7131 PROTEIN"/>
    <property type="match status" value="1"/>
</dbReference>
<dbReference type="GO" id="GO:0016740">
    <property type="term" value="F:transferase activity"/>
    <property type="evidence" value="ECO:0007669"/>
    <property type="project" value="UniProtKB-KW"/>
</dbReference>
<dbReference type="EMBL" id="BQKA01000055">
    <property type="protein sequence ID" value="GJM51419.1"/>
    <property type="molecule type" value="Genomic_DNA"/>
</dbReference>
<evidence type="ECO:0000313" key="9">
    <source>
        <dbReference type="EMBL" id="GJM51419.1"/>
    </source>
</evidence>
<evidence type="ECO:0000256" key="2">
    <source>
        <dbReference type="ARBA" id="ARBA00005992"/>
    </source>
</evidence>
<dbReference type="GO" id="GO:0009252">
    <property type="term" value="P:peptidoglycan biosynthetic process"/>
    <property type="evidence" value="ECO:0007669"/>
    <property type="project" value="UniProtKB-KW"/>
</dbReference>
<accession>A0AAV5AVP4</accession>
<dbReference type="InterPro" id="IPR036365">
    <property type="entry name" value="PGBD-like_sf"/>
</dbReference>
<dbReference type="Proteomes" id="UP001207736">
    <property type="component" value="Unassembled WGS sequence"/>
</dbReference>
<dbReference type="Gene3D" id="2.40.440.10">
    <property type="entry name" value="L,D-transpeptidase catalytic domain-like"/>
    <property type="match status" value="1"/>
</dbReference>
<dbReference type="PROSITE" id="PS52029">
    <property type="entry name" value="LD_TPASE"/>
    <property type="match status" value="1"/>
</dbReference>
<evidence type="ECO:0000256" key="7">
    <source>
        <dbReference type="PROSITE-ProRule" id="PRU01373"/>
    </source>
</evidence>
<evidence type="ECO:0000256" key="3">
    <source>
        <dbReference type="ARBA" id="ARBA00022679"/>
    </source>
</evidence>
<evidence type="ECO:0000256" key="1">
    <source>
        <dbReference type="ARBA" id="ARBA00004752"/>
    </source>
</evidence>
<dbReference type="Proteomes" id="UP001208692">
    <property type="component" value="Unassembled WGS sequence"/>
</dbReference>
<dbReference type="PANTHER" id="PTHR41533">
    <property type="entry name" value="L,D-TRANSPEPTIDASE HI_1667-RELATED"/>
    <property type="match status" value="1"/>
</dbReference>
<comment type="caution">
    <text evidence="9">The sequence shown here is derived from an EMBL/GenBank/DDBJ whole genome shotgun (WGS) entry which is preliminary data.</text>
</comment>
<sequence>MICCFQNCKKRTAKEIVSEIKSRDNFEARKALFFTDTTQASFANLLIKDKFFEKEITSEVLHFYKKNGYKTRWLYQEEPTELFSLYLEVLDKSANYGLNPQMYSRNELSEKVTKLYTNQAPSVLQIETLDRDITASFLLLTKHLGNGRLTKLGNKDYVWKRTIPQRDDVEILLKLEDDENLIEVIEALHPQHPLYKRMSQKYIDLQKDTIEIVQPFEFPDIKQFQYRYKDSTIRILRNNLKVRGYNAQAVFSEEEVDSVLIATISQFQKDKRIKPDGIPGKKTLYYLNMTYAQQRDLLLLNMERMRWLNNDLGENYILVNLPEFKLYMYEKDSIVFQTNVIVGGQYTATPIFIDTLKYVEFRPTWSVPQSIVRKEMIPKIIAEKDPLKYAKRGYRLFENDKEINPDSVDWQNPNVYRRALYFVEAPSERNSLGLVKFILTNDMSIYLHDTPSVQLFSRQERALSHGCIRIEKPAEFAYHLLKKQDDWTLQKVQQAMQNGKNQNRIRLKNKYLVDILYITAWVDEDNNLIVKNDIYGFDKQQLELLKKNL</sequence>
<dbReference type="Pfam" id="PF01471">
    <property type="entry name" value="PG_binding_1"/>
    <property type="match status" value="1"/>
</dbReference>
<feature type="domain" description="L,D-TPase catalytic" evidence="8">
    <location>
        <begin position="315"/>
        <end position="490"/>
    </location>
</feature>
<dbReference type="Pfam" id="PF20142">
    <property type="entry name" value="Scaffold"/>
    <property type="match status" value="1"/>
</dbReference>
<evidence type="ECO:0000256" key="4">
    <source>
        <dbReference type="ARBA" id="ARBA00022960"/>
    </source>
</evidence>
<dbReference type="InterPro" id="IPR052905">
    <property type="entry name" value="LD-transpeptidase_YkuD-like"/>
</dbReference>
<dbReference type="InterPro" id="IPR036366">
    <property type="entry name" value="PGBDSf"/>
</dbReference>
<dbReference type="GO" id="GO:0004180">
    <property type="term" value="F:carboxypeptidase activity"/>
    <property type="evidence" value="ECO:0007669"/>
    <property type="project" value="UniProtKB-ARBA"/>
</dbReference>
<keyword evidence="12" id="KW-1185">Reference proteome</keyword>
<evidence type="ECO:0000313" key="12">
    <source>
        <dbReference type="Proteomes" id="UP001208692"/>
    </source>
</evidence>
<keyword evidence="4 7" id="KW-0133">Cell shape</keyword>
<feature type="active site" description="Proton donor/acceptor" evidence="7">
    <location>
        <position position="448"/>
    </location>
</feature>
<feature type="active site" description="Nucleophile" evidence="7">
    <location>
        <position position="467"/>
    </location>
</feature>
<keyword evidence="6 7" id="KW-0961">Cell wall biogenesis/degradation</keyword>
<dbReference type="GO" id="GO:0071555">
    <property type="term" value="P:cell wall organization"/>
    <property type="evidence" value="ECO:0007669"/>
    <property type="project" value="UniProtKB-UniRule"/>
</dbReference>
<evidence type="ECO:0000313" key="11">
    <source>
        <dbReference type="Proteomes" id="UP001207736"/>
    </source>
</evidence>
<dbReference type="GO" id="GO:0008360">
    <property type="term" value="P:regulation of cell shape"/>
    <property type="evidence" value="ECO:0007669"/>
    <property type="project" value="UniProtKB-UniRule"/>
</dbReference>
<protein>
    <submittedName>
        <fullName evidence="9">Peptidoglycan-binding protein</fullName>
    </submittedName>
</protein>
<dbReference type="InterPro" id="IPR005490">
    <property type="entry name" value="LD_TPept_cat_dom"/>
</dbReference>
<dbReference type="InterPro" id="IPR038063">
    <property type="entry name" value="Transpep_catalytic_dom"/>
</dbReference>
<dbReference type="InterPro" id="IPR002477">
    <property type="entry name" value="Peptidoglycan-bd-like"/>
</dbReference>
<dbReference type="Gene3D" id="1.10.101.10">
    <property type="entry name" value="PGBD-like superfamily/PGBD"/>
    <property type="match status" value="1"/>
</dbReference>
<evidence type="ECO:0000259" key="8">
    <source>
        <dbReference type="PROSITE" id="PS52029"/>
    </source>
</evidence>
<name>A0AAV5AVP4_9FLAO</name>
<proteinExistence type="inferred from homology"/>
<dbReference type="AlphaFoldDB" id="A0AAV5AVP4"/>
<dbReference type="Pfam" id="PF03734">
    <property type="entry name" value="YkuD"/>
    <property type="match status" value="1"/>
</dbReference>
<dbReference type="CDD" id="cd16913">
    <property type="entry name" value="YkuD_like"/>
    <property type="match status" value="1"/>
</dbReference>
<dbReference type="RefSeq" id="WP_264847793.1">
    <property type="nucleotide sequence ID" value="NZ_BPMA01000079.1"/>
</dbReference>
<evidence type="ECO:0000256" key="6">
    <source>
        <dbReference type="ARBA" id="ARBA00023316"/>
    </source>
</evidence>
<dbReference type="SUPFAM" id="SSF47090">
    <property type="entry name" value="PGBD-like"/>
    <property type="match status" value="1"/>
</dbReference>
<dbReference type="InterPro" id="IPR045380">
    <property type="entry name" value="LD_TPept_scaffold_dom"/>
</dbReference>
<dbReference type="EMBL" id="BQKB01000020">
    <property type="protein sequence ID" value="GJM52870.1"/>
    <property type="molecule type" value="Genomic_DNA"/>
</dbReference>
<keyword evidence="5 7" id="KW-0573">Peptidoglycan synthesis</keyword>
<comment type="pathway">
    <text evidence="1 7">Cell wall biogenesis; peptidoglycan biosynthesis.</text>
</comment>
<evidence type="ECO:0000256" key="5">
    <source>
        <dbReference type="ARBA" id="ARBA00022984"/>
    </source>
</evidence>
<evidence type="ECO:0000313" key="10">
    <source>
        <dbReference type="EMBL" id="GJM52870.1"/>
    </source>
</evidence>
<keyword evidence="3" id="KW-0808">Transferase</keyword>